<evidence type="ECO:0000313" key="3">
    <source>
        <dbReference type="EMBL" id="TKR79955.1"/>
    </source>
</evidence>
<accession>A0A4V6A2N9</accession>
<comment type="caution">
    <text evidence="3">The sequence shown here is derived from an EMBL/GenBank/DDBJ whole genome shotgun (WGS) entry which is preliminary data.</text>
</comment>
<dbReference type="AlphaFoldDB" id="A0A4V6A2N9"/>
<sequence>MLLDPNMTLSTLFTIAAVDVTIFLILSVVAWIGNSLIIIVTIKSFPSSHSFANSSFSDRSTSVRVATS</sequence>
<protein>
    <submittedName>
        <fullName evidence="3">Uncharacterized protein</fullName>
    </submittedName>
</protein>
<reference evidence="3 4" key="1">
    <citation type="journal article" date="2015" name="Genome Biol.">
        <title>Comparative genomics of Steinernema reveals deeply conserved gene regulatory networks.</title>
        <authorList>
            <person name="Dillman A.R."/>
            <person name="Macchietto M."/>
            <person name="Porter C.F."/>
            <person name="Rogers A."/>
            <person name="Williams B."/>
            <person name="Antoshechkin I."/>
            <person name="Lee M.M."/>
            <person name="Goodwin Z."/>
            <person name="Lu X."/>
            <person name="Lewis E.E."/>
            <person name="Goodrich-Blair H."/>
            <person name="Stock S.P."/>
            <person name="Adams B.J."/>
            <person name="Sternberg P.W."/>
            <person name="Mortazavi A."/>
        </authorList>
    </citation>
    <scope>NUCLEOTIDE SEQUENCE [LARGE SCALE GENOMIC DNA]</scope>
    <source>
        <strain evidence="3 4">ALL</strain>
    </source>
</reference>
<feature type="transmembrane region" description="Helical" evidence="2">
    <location>
        <begin position="12"/>
        <end position="40"/>
    </location>
</feature>
<evidence type="ECO:0000256" key="2">
    <source>
        <dbReference type="SAM" id="Phobius"/>
    </source>
</evidence>
<evidence type="ECO:0000256" key="1">
    <source>
        <dbReference type="SAM" id="MobiDB-lite"/>
    </source>
</evidence>
<feature type="compositionally biased region" description="Low complexity" evidence="1">
    <location>
        <begin position="49"/>
        <end position="62"/>
    </location>
</feature>
<gene>
    <name evidence="3" type="ORF">L596_014100</name>
</gene>
<keyword evidence="2" id="KW-0472">Membrane</keyword>
<name>A0A4V6A2N9_STECR</name>
<keyword evidence="4" id="KW-1185">Reference proteome</keyword>
<organism evidence="3 4">
    <name type="scientific">Steinernema carpocapsae</name>
    <name type="common">Entomopathogenic nematode</name>
    <dbReference type="NCBI Taxonomy" id="34508"/>
    <lineage>
        <taxon>Eukaryota</taxon>
        <taxon>Metazoa</taxon>
        <taxon>Ecdysozoa</taxon>
        <taxon>Nematoda</taxon>
        <taxon>Chromadorea</taxon>
        <taxon>Rhabditida</taxon>
        <taxon>Tylenchina</taxon>
        <taxon>Panagrolaimomorpha</taxon>
        <taxon>Strongyloidoidea</taxon>
        <taxon>Steinernematidae</taxon>
        <taxon>Steinernema</taxon>
    </lineage>
</organism>
<reference evidence="3 4" key="2">
    <citation type="journal article" date="2019" name="G3 (Bethesda)">
        <title>Hybrid Assembly of the Genome of the Entomopathogenic Nematode Steinernema carpocapsae Identifies the X-Chromosome.</title>
        <authorList>
            <person name="Serra L."/>
            <person name="Macchietto M."/>
            <person name="Macias-Munoz A."/>
            <person name="McGill C.J."/>
            <person name="Rodriguez I.M."/>
            <person name="Rodriguez B."/>
            <person name="Murad R."/>
            <person name="Mortazavi A."/>
        </authorList>
    </citation>
    <scope>NUCLEOTIDE SEQUENCE [LARGE SCALE GENOMIC DNA]</scope>
    <source>
        <strain evidence="3 4">ALL</strain>
    </source>
</reference>
<keyword evidence="2" id="KW-0812">Transmembrane</keyword>
<proteinExistence type="predicted"/>
<dbReference type="EMBL" id="AZBU02000004">
    <property type="protein sequence ID" value="TKR79955.1"/>
    <property type="molecule type" value="Genomic_DNA"/>
</dbReference>
<dbReference type="Proteomes" id="UP000298663">
    <property type="component" value="Unassembled WGS sequence"/>
</dbReference>
<evidence type="ECO:0000313" key="4">
    <source>
        <dbReference type="Proteomes" id="UP000298663"/>
    </source>
</evidence>
<keyword evidence="2" id="KW-1133">Transmembrane helix</keyword>
<feature type="region of interest" description="Disordered" evidence="1">
    <location>
        <begin position="49"/>
        <end position="68"/>
    </location>
</feature>